<evidence type="ECO:0000313" key="15">
    <source>
        <dbReference type="Proteomes" id="UP001151760"/>
    </source>
</evidence>
<dbReference type="Pfam" id="PF25597">
    <property type="entry name" value="SH3_retrovirus"/>
    <property type="match status" value="1"/>
</dbReference>
<evidence type="ECO:0000256" key="5">
    <source>
        <dbReference type="ARBA" id="ARBA00022842"/>
    </source>
</evidence>
<protein>
    <submittedName>
        <fullName evidence="14">Retrovirus-related pol polyprotein from transposon TNT 1-94</fullName>
    </submittedName>
</protein>
<dbReference type="Pfam" id="PF07727">
    <property type="entry name" value="RVT_2"/>
    <property type="match status" value="1"/>
</dbReference>
<keyword evidence="6" id="KW-0229">DNA integration</keyword>
<reference evidence="14" key="2">
    <citation type="submission" date="2022-01" db="EMBL/GenBank/DDBJ databases">
        <authorList>
            <person name="Yamashiro T."/>
            <person name="Shiraishi A."/>
            <person name="Satake H."/>
            <person name="Nakayama K."/>
        </authorList>
    </citation>
    <scope>NUCLEOTIDE SEQUENCE</scope>
</reference>
<accession>A0ABQ4YLC5</accession>
<evidence type="ECO:0000313" key="14">
    <source>
        <dbReference type="EMBL" id="GJS78634.1"/>
    </source>
</evidence>
<keyword evidence="8" id="KW-0239">DNA-directed DNA polymerase</keyword>
<name>A0ABQ4YLC5_9ASTR</name>
<dbReference type="Proteomes" id="UP001151760">
    <property type="component" value="Unassembled WGS sequence"/>
</dbReference>
<keyword evidence="3" id="KW-0255">Endonuclease</keyword>
<evidence type="ECO:0000256" key="6">
    <source>
        <dbReference type="ARBA" id="ARBA00022908"/>
    </source>
</evidence>
<dbReference type="PANTHER" id="PTHR42648">
    <property type="entry name" value="TRANSPOSASE, PUTATIVE-RELATED"/>
    <property type="match status" value="1"/>
</dbReference>
<feature type="domain" description="Retroviral polymerase SH3-like" evidence="13">
    <location>
        <begin position="48"/>
        <end position="101"/>
    </location>
</feature>
<dbReference type="InterPro" id="IPR039537">
    <property type="entry name" value="Retrotran_Ty1/copia-like"/>
</dbReference>
<evidence type="ECO:0000259" key="12">
    <source>
        <dbReference type="Pfam" id="PF07727"/>
    </source>
</evidence>
<comment type="caution">
    <text evidence="14">The sequence shown here is derived from an EMBL/GenBank/DDBJ whole genome shotgun (WGS) entry which is preliminary data.</text>
</comment>
<dbReference type="InterPro" id="IPR013103">
    <property type="entry name" value="RVT_2"/>
</dbReference>
<evidence type="ECO:0000259" key="13">
    <source>
        <dbReference type="Pfam" id="PF25597"/>
    </source>
</evidence>
<proteinExistence type="predicted"/>
<gene>
    <name evidence="14" type="ORF">Tco_0728515</name>
</gene>
<keyword evidence="5" id="KW-0460">Magnesium</keyword>
<dbReference type="EMBL" id="BQNB010010539">
    <property type="protein sequence ID" value="GJS78634.1"/>
    <property type="molecule type" value="Genomic_DNA"/>
</dbReference>
<dbReference type="PANTHER" id="PTHR42648:SF11">
    <property type="entry name" value="TRANSPOSON TY4-P GAG-POL POLYPROTEIN"/>
    <property type="match status" value="1"/>
</dbReference>
<keyword evidence="15" id="KW-1185">Reference proteome</keyword>
<feature type="compositionally biased region" description="Polar residues" evidence="11">
    <location>
        <begin position="195"/>
        <end position="215"/>
    </location>
</feature>
<keyword evidence="2" id="KW-0479">Metal-binding</keyword>
<keyword evidence="8" id="KW-0548">Nucleotidyltransferase</keyword>
<evidence type="ECO:0000256" key="7">
    <source>
        <dbReference type="ARBA" id="ARBA00022918"/>
    </source>
</evidence>
<evidence type="ECO:0000256" key="11">
    <source>
        <dbReference type="SAM" id="MobiDB-lite"/>
    </source>
</evidence>
<evidence type="ECO:0000256" key="3">
    <source>
        <dbReference type="ARBA" id="ARBA00022759"/>
    </source>
</evidence>
<keyword evidence="4" id="KW-0378">Hydrolase</keyword>
<feature type="region of interest" description="Disordered" evidence="11">
    <location>
        <begin position="190"/>
        <end position="225"/>
    </location>
</feature>
<reference evidence="14" key="1">
    <citation type="journal article" date="2022" name="Int. J. Mol. Sci.">
        <title>Draft Genome of Tanacetum Coccineum: Genomic Comparison of Closely Related Tanacetum-Family Plants.</title>
        <authorList>
            <person name="Yamashiro T."/>
            <person name="Shiraishi A."/>
            <person name="Nakayama K."/>
            <person name="Satake H."/>
        </authorList>
    </citation>
    <scope>NUCLEOTIDE SEQUENCE</scope>
</reference>
<organism evidence="14 15">
    <name type="scientific">Tanacetum coccineum</name>
    <dbReference type="NCBI Taxonomy" id="301880"/>
    <lineage>
        <taxon>Eukaryota</taxon>
        <taxon>Viridiplantae</taxon>
        <taxon>Streptophyta</taxon>
        <taxon>Embryophyta</taxon>
        <taxon>Tracheophyta</taxon>
        <taxon>Spermatophyta</taxon>
        <taxon>Magnoliopsida</taxon>
        <taxon>eudicotyledons</taxon>
        <taxon>Gunneridae</taxon>
        <taxon>Pentapetalae</taxon>
        <taxon>asterids</taxon>
        <taxon>campanulids</taxon>
        <taxon>Asterales</taxon>
        <taxon>Asteraceae</taxon>
        <taxon>Asteroideae</taxon>
        <taxon>Anthemideae</taxon>
        <taxon>Anthemidinae</taxon>
        <taxon>Tanacetum</taxon>
    </lineage>
</organism>
<evidence type="ECO:0000256" key="1">
    <source>
        <dbReference type="ARBA" id="ARBA00022722"/>
    </source>
</evidence>
<evidence type="ECO:0000256" key="10">
    <source>
        <dbReference type="ARBA" id="ARBA00023268"/>
    </source>
</evidence>
<keyword evidence="9" id="KW-0233">DNA recombination</keyword>
<evidence type="ECO:0000256" key="9">
    <source>
        <dbReference type="ARBA" id="ARBA00023172"/>
    </source>
</evidence>
<keyword evidence="7" id="KW-0695">RNA-directed DNA polymerase</keyword>
<feature type="domain" description="Reverse transcriptase Ty1/copia-type" evidence="12">
    <location>
        <begin position="242"/>
        <end position="365"/>
    </location>
</feature>
<keyword evidence="10" id="KW-0511">Multifunctional enzyme</keyword>
<evidence type="ECO:0000256" key="2">
    <source>
        <dbReference type="ARBA" id="ARBA00022723"/>
    </source>
</evidence>
<dbReference type="InterPro" id="IPR057670">
    <property type="entry name" value="SH3_retrovirus"/>
</dbReference>
<evidence type="ECO:0000256" key="4">
    <source>
        <dbReference type="ARBA" id="ARBA00022801"/>
    </source>
</evidence>
<keyword evidence="1" id="KW-0540">Nuclease</keyword>
<keyword evidence="8" id="KW-0808">Transferase</keyword>
<sequence>MFLWAAAVATACYTQNRSLIHTRHNKTPYELVHDNKPDLSFLQVFGALCYPINDSEDLGKLQAKADIGIFVGYAPSRKVFLILNKRTHRIMEQIHVTFDELLQSMAPVHISSGPELMSMMPGQFSSGLIPNQVTFCVLHFCSRMHHQKSLFTVSSWNKPPVIHHDVAVGPTIEDTPITQATLHPLVNPVTGEPGSAQSSSGDVSIAEPNQANQPPTHLRKWSKDHPLDNIVGNPSRLFDRLEVWELVPRPVYVMVIALKWIYKVKLDEYGDVLKNKARLVAKGYRQEEGIDFEESFALVARIEAIRIFIANAASKNMVIYQMDVKTAFLNGDLQEEVFVSQPEGFEDPEHPTHVYRLKKAIYGLK</sequence>
<evidence type="ECO:0000256" key="8">
    <source>
        <dbReference type="ARBA" id="ARBA00022932"/>
    </source>
</evidence>